<dbReference type="RefSeq" id="WP_183355086.1">
    <property type="nucleotide sequence ID" value="NZ_BLXX01000007.1"/>
</dbReference>
<evidence type="ECO:0000313" key="1">
    <source>
        <dbReference type="EMBL" id="GFO60279.1"/>
    </source>
</evidence>
<evidence type="ECO:0000313" key="2">
    <source>
        <dbReference type="Proteomes" id="UP000556026"/>
    </source>
</evidence>
<protein>
    <submittedName>
        <fullName evidence="1">Uncharacterized protein</fullName>
    </submittedName>
</protein>
<dbReference type="Proteomes" id="UP000556026">
    <property type="component" value="Unassembled WGS sequence"/>
</dbReference>
<reference evidence="2" key="1">
    <citation type="submission" date="2020-06" db="EMBL/GenBank/DDBJ databases">
        <title>Draft genomic sequence of Geomonas sp. Red330.</title>
        <authorList>
            <person name="Itoh H."/>
            <person name="Zhenxing X."/>
            <person name="Ushijima N."/>
            <person name="Masuda Y."/>
            <person name="Shiratori Y."/>
            <person name="Senoo K."/>
        </authorList>
    </citation>
    <scope>NUCLEOTIDE SEQUENCE [LARGE SCALE GENOMIC DNA]</scope>
    <source>
        <strain evidence="2">Red330</strain>
    </source>
</reference>
<organism evidence="1 2">
    <name type="scientific">Geomonas silvestris</name>
    <dbReference type="NCBI Taxonomy" id="2740184"/>
    <lineage>
        <taxon>Bacteria</taxon>
        <taxon>Pseudomonadati</taxon>
        <taxon>Thermodesulfobacteriota</taxon>
        <taxon>Desulfuromonadia</taxon>
        <taxon>Geobacterales</taxon>
        <taxon>Geobacteraceae</taxon>
        <taxon>Geomonas</taxon>
    </lineage>
</organism>
<dbReference type="EMBL" id="BLXX01000007">
    <property type="protein sequence ID" value="GFO60279.1"/>
    <property type="molecule type" value="Genomic_DNA"/>
</dbReference>
<comment type="caution">
    <text evidence="1">The sequence shown here is derived from an EMBL/GenBank/DDBJ whole genome shotgun (WGS) entry which is preliminary data.</text>
</comment>
<gene>
    <name evidence="1" type="ORF">GMST_26040</name>
</gene>
<sequence length="130" mass="13890">MHFRRLTALFMICAYLILPLDSFAGHRVTGAERSPAPLTLSALDHPCDAPLAGELSGPAGDSHCPCSEEHESGGCGSSCSCCSCCSYHAPFPGPLAWPAGAPERSCRLRDPFQFLPEVYLAIFVPPQNRA</sequence>
<proteinExistence type="predicted"/>
<accession>A0A6V8MKW2</accession>
<name>A0A6V8MKW2_9BACT</name>
<dbReference type="AlphaFoldDB" id="A0A6V8MKW2"/>
<keyword evidence="2" id="KW-1185">Reference proteome</keyword>